<organism evidence="2 3">
    <name type="scientific">Weissella cibaria</name>
    <dbReference type="NCBI Taxonomy" id="137591"/>
    <lineage>
        <taxon>Bacteria</taxon>
        <taxon>Bacillati</taxon>
        <taxon>Bacillota</taxon>
        <taxon>Bacilli</taxon>
        <taxon>Lactobacillales</taxon>
        <taxon>Lactobacillaceae</taxon>
        <taxon>Weissella</taxon>
    </lineage>
</organism>
<protein>
    <submittedName>
        <fullName evidence="2">Uncharacterized protein</fullName>
    </submittedName>
</protein>
<feature type="region of interest" description="Disordered" evidence="1">
    <location>
        <begin position="69"/>
        <end position="99"/>
    </location>
</feature>
<proteinExistence type="predicted"/>
<feature type="compositionally biased region" description="Basic and acidic residues" evidence="1">
    <location>
        <begin position="914"/>
        <end position="929"/>
    </location>
</feature>
<feature type="compositionally biased region" description="Polar residues" evidence="1">
    <location>
        <begin position="88"/>
        <end position="99"/>
    </location>
</feature>
<dbReference type="EMBL" id="CP020928">
    <property type="protein sequence ID" value="AWF95586.1"/>
    <property type="molecule type" value="Genomic_DNA"/>
</dbReference>
<evidence type="ECO:0000256" key="1">
    <source>
        <dbReference type="SAM" id="MobiDB-lite"/>
    </source>
</evidence>
<sequence length="1333" mass="137989">MGGGFANVEAGAKKAAEANKLLANSAKTAAEAQKNASAAGTYTKQIGEINKLTEAYAKMESAAKKAEAAEKTRFSATQSNYQREREQSGTQNFSTPNYSETGKKLGSSFKEAVGMFSLGMLGANAVMGVFDGVKNMVSGGWETLNDRQHGQAMWATSISDAHGTSGSALTSQSSKANDQIMMTALKAGNNFDEANSFAKQIYSSDAGVYSGSLGKTNHMLKGIFNIQDANALNDREMEQFKTAVGNVGDTGKMSGTIAKSFNLLDGKITRSIRKEYEKETGHELGKNKQGGWDWASVSAEMAYRGIDNYGNSGGIAKASERYNSTLPGVIRSVKEGSKDYISQVMKTFGDEVAKGGGFSDVLGKISKAFTSKSLITNADQFASKLSGLANALGTGIKEIAPYAKTFGSGFMSGVKGTFNIIKMGVDQLKSFGSAIGKMIPEGSQKHIMDAVQAVGKFAGVAATVAASMKVLKGGASLLGDAGKGIKGILTGITRSKTTGDSVFSRATSQFSAAVSRFAGASGVKNAAGMAGDSLPGGFSKDAKGKYHRANGQYASDAEIAQLETRTGRRALASEAEASAGVFGRLFSKGQELKGVAGIAGETGRLAKNAGLLSRMGGSLATTVGKAGMAVSASKLGTVVSGIGKAGKFLGKGMPLLNGLFAGIDVMSTMATTQKGSLARHKGVGSAVGNGVGATIGGALGSALGPFGTVAGAMAGGWLGGKAGSWIGGMFGGTKDDKPKQTVAQRNAEAVNKAQTAAQATMAKQDFASNMAAYGYDKKNANELYSQINKGTNSKSKAKQIAAARMQEAIDAGDAAAISKWQSKLNKQNGILPGQENVDNRPKRIKARQVSLSDDKGAKKAEANAKAVSKANKSVKAPKGTDWNKYALNAQKASQKADKEFKKSAKSIGKTKIAPKSDKKGFDKVNRDAKSGMNKATKTVKSGAKKTQKAGKDAFKFKTSKSGFNKLNRDAKSGMNKVNRTVKSGSKKVQRSGKNMFKFKSSKSGFNKLNSQAKSGINKVARTVKSGVKKVQNAGKNVFKFKSSKSGFNQLNSTARSGMSRVARTVKSGATKIQNAAKNAFKFKAASSGFNQLNSQAKSGISRVTSTIKSGSSKWDSAIQSSLSKAASTMSSQFSKMASTASSKSSAIASSMAKIGTAASAAASKVNALQSAIDRLKSKTITITANVTGKGASKLATGTPGAKSAFASLIPRYAKGTTQGGHGGGLALVNDAKGANWREAFMLPNGLVGLFPNKRDLMMPLPTGTQVLNGDDTKKMFPRYASGTNGAKKAFGGGSMGNINITVNISGNASASDANAIGNTIGEKLMTILNPETI</sequence>
<feature type="region of interest" description="Disordered" evidence="1">
    <location>
        <begin position="848"/>
        <end position="876"/>
    </location>
</feature>
<feature type="region of interest" description="Disordered" evidence="1">
    <location>
        <begin position="912"/>
        <end position="946"/>
    </location>
</feature>
<accession>A0A2S1KRF2</accession>
<dbReference type="Proteomes" id="UP000244870">
    <property type="component" value="Chromosome"/>
</dbReference>
<name>A0A2S1KRF2_9LACO</name>
<evidence type="ECO:0000313" key="2">
    <source>
        <dbReference type="EMBL" id="AWF95586.1"/>
    </source>
</evidence>
<feature type="compositionally biased region" description="Low complexity" evidence="1">
    <location>
        <begin position="863"/>
        <end position="876"/>
    </location>
</feature>
<gene>
    <name evidence="2" type="ORF">B6254_1180</name>
</gene>
<evidence type="ECO:0000313" key="3">
    <source>
        <dbReference type="Proteomes" id="UP000244870"/>
    </source>
</evidence>
<feature type="compositionally biased region" description="Basic and acidic residues" evidence="1">
    <location>
        <begin position="852"/>
        <end position="862"/>
    </location>
</feature>
<reference evidence="2 3" key="1">
    <citation type="submission" date="2017-04" db="EMBL/GenBank/DDBJ databases">
        <title>Weissella cibaria strain m2 complete genome.</title>
        <authorList>
            <person name="Pan Q."/>
            <person name="Tan M."/>
            <person name="Yao F."/>
            <person name="Su S."/>
        </authorList>
    </citation>
    <scope>NUCLEOTIDE SEQUENCE [LARGE SCALE GENOMIC DNA]</scope>
    <source>
        <strain evidence="2 3">M2</strain>
    </source>
</reference>